<evidence type="ECO:0000313" key="6">
    <source>
        <dbReference type="Proteomes" id="UP000007963"/>
    </source>
</evidence>
<dbReference type="InterPro" id="IPR000850">
    <property type="entry name" value="Adenylat/UMP-CMP_kin"/>
</dbReference>
<evidence type="ECO:0000313" key="5">
    <source>
        <dbReference type="EMBL" id="EAU39212.1"/>
    </source>
</evidence>
<dbReference type="eggNOG" id="KOG3079">
    <property type="taxonomic scope" value="Eukaryota"/>
</dbReference>
<keyword evidence="3 4" id="KW-0418">Kinase</keyword>
<reference evidence="6" key="1">
    <citation type="submission" date="2005-09" db="EMBL/GenBank/DDBJ databases">
        <title>Annotation of the Aspergillus terreus NIH2624 genome.</title>
        <authorList>
            <person name="Birren B.W."/>
            <person name="Lander E.S."/>
            <person name="Galagan J.E."/>
            <person name="Nusbaum C."/>
            <person name="Devon K."/>
            <person name="Henn M."/>
            <person name="Ma L.-J."/>
            <person name="Jaffe D.B."/>
            <person name="Butler J."/>
            <person name="Alvarez P."/>
            <person name="Gnerre S."/>
            <person name="Grabherr M."/>
            <person name="Kleber M."/>
            <person name="Mauceli E.W."/>
            <person name="Brockman W."/>
            <person name="Rounsley S."/>
            <person name="Young S.K."/>
            <person name="LaButti K."/>
            <person name="Pushparaj V."/>
            <person name="DeCaprio D."/>
            <person name="Crawford M."/>
            <person name="Koehrsen M."/>
            <person name="Engels R."/>
            <person name="Montgomery P."/>
            <person name="Pearson M."/>
            <person name="Howarth C."/>
            <person name="Larson L."/>
            <person name="Luoma S."/>
            <person name="White J."/>
            <person name="Alvarado L."/>
            <person name="Kodira C.D."/>
            <person name="Zeng Q."/>
            <person name="Oleary S."/>
            <person name="Yandava C."/>
            <person name="Denning D.W."/>
            <person name="Nierman W.C."/>
            <person name="Milne T."/>
            <person name="Madden K."/>
        </authorList>
    </citation>
    <scope>NUCLEOTIDE SEQUENCE [LARGE SCALE GENOMIC DNA]</scope>
    <source>
        <strain evidence="6">NIH 2624 / FGSC A1156</strain>
    </source>
</reference>
<dbReference type="STRING" id="341663.Q0D0G8"/>
<dbReference type="GO" id="GO:0006139">
    <property type="term" value="P:nucleobase-containing compound metabolic process"/>
    <property type="evidence" value="ECO:0007669"/>
    <property type="project" value="InterPro"/>
</dbReference>
<dbReference type="OrthoDB" id="442176at2759"/>
<dbReference type="GeneID" id="4355320"/>
<evidence type="ECO:0000256" key="1">
    <source>
        <dbReference type="ARBA" id="ARBA00022679"/>
    </source>
</evidence>
<dbReference type="InterPro" id="IPR027417">
    <property type="entry name" value="P-loop_NTPase"/>
</dbReference>
<protein>
    <recommendedName>
        <fullName evidence="7">Uridylate kinase</fullName>
    </recommendedName>
</protein>
<keyword evidence="1 4" id="KW-0808">Transferase</keyword>
<dbReference type="RefSeq" id="XP_001210652.1">
    <property type="nucleotide sequence ID" value="XM_001210652.1"/>
</dbReference>
<gene>
    <name evidence="5" type="ORF">ATEG_00566</name>
</gene>
<evidence type="ECO:0000256" key="4">
    <source>
        <dbReference type="RuleBase" id="RU003330"/>
    </source>
</evidence>
<dbReference type="SUPFAM" id="SSF52540">
    <property type="entry name" value="P-loop containing nucleoside triphosphate hydrolases"/>
    <property type="match status" value="1"/>
</dbReference>
<dbReference type="Gene3D" id="3.40.50.300">
    <property type="entry name" value="P-loop containing nucleotide triphosphate hydrolases"/>
    <property type="match status" value="1"/>
</dbReference>
<proteinExistence type="inferred from homology"/>
<name>Q0D0G8_ASPTN</name>
<dbReference type="VEuPathDB" id="FungiDB:ATEG_00566"/>
<evidence type="ECO:0000256" key="3">
    <source>
        <dbReference type="ARBA" id="ARBA00022777"/>
    </source>
</evidence>
<dbReference type="Pfam" id="PF00406">
    <property type="entry name" value="ADK"/>
    <property type="match status" value="1"/>
</dbReference>
<dbReference type="OMA" id="CAYIVDH"/>
<keyword evidence="2" id="KW-0547">Nucleotide-binding</keyword>
<dbReference type="HOGENOM" id="CLU_032354_0_2_1"/>
<dbReference type="GO" id="GO:0005524">
    <property type="term" value="F:ATP binding"/>
    <property type="evidence" value="ECO:0007669"/>
    <property type="project" value="InterPro"/>
</dbReference>
<dbReference type="EMBL" id="CH476594">
    <property type="protein sequence ID" value="EAU39212.1"/>
    <property type="molecule type" value="Genomic_DNA"/>
</dbReference>
<dbReference type="AlphaFoldDB" id="Q0D0G8"/>
<dbReference type="PRINTS" id="PR00094">
    <property type="entry name" value="ADENYLTKNASE"/>
</dbReference>
<evidence type="ECO:0000256" key="2">
    <source>
        <dbReference type="ARBA" id="ARBA00022741"/>
    </source>
</evidence>
<evidence type="ECO:0008006" key="7">
    <source>
        <dbReference type="Google" id="ProtNLM"/>
    </source>
</evidence>
<dbReference type="Proteomes" id="UP000007963">
    <property type="component" value="Unassembled WGS sequence"/>
</dbReference>
<accession>Q0D0G8</accession>
<dbReference type="GO" id="GO:0019205">
    <property type="term" value="F:nucleobase-containing compound kinase activity"/>
    <property type="evidence" value="ECO:0007669"/>
    <property type="project" value="InterPro"/>
</dbReference>
<dbReference type="HAMAP" id="MF_00235">
    <property type="entry name" value="Adenylate_kinase_Adk"/>
    <property type="match status" value="1"/>
</dbReference>
<sequence>MSLPKSTPEQVQPDWTTRISVLFVLGGPGSGKGTQCKSLQKHGFAHLSVGDVLRDEINRPDSKYGPIIGSNMEEGRVGPMEITVELLKQAFEAAFRKRGHTIFRLGGFPRKMDQALLFETEICSPRHILYLQCPENVMIERLQRRSETSGGSDDKLDTMRKRLDTFNEVSLSVIRHYMAQGKISEVDATKNKEEVYRDLEVILERVGLAKKDVLDDEPR</sequence>
<dbReference type="PANTHER" id="PTHR23359">
    <property type="entry name" value="NUCLEOTIDE KINASE"/>
    <property type="match status" value="1"/>
</dbReference>
<dbReference type="CDD" id="cd01428">
    <property type="entry name" value="ADK"/>
    <property type="match status" value="1"/>
</dbReference>
<comment type="similarity">
    <text evidence="4">Belongs to the adenylate kinase family.</text>
</comment>
<organism evidence="5 6">
    <name type="scientific">Aspergillus terreus (strain NIH 2624 / FGSC A1156)</name>
    <dbReference type="NCBI Taxonomy" id="341663"/>
    <lineage>
        <taxon>Eukaryota</taxon>
        <taxon>Fungi</taxon>
        <taxon>Dikarya</taxon>
        <taxon>Ascomycota</taxon>
        <taxon>Pezizomycotina</taxon>
        <taxon>Eurotiomycetes</taxon>
        <taxon>Eurotiomycetidae</taxon>
        <taxon>Eurotiales</taxon>
        <taxon>Aspergillaceae</taxon>
        <taxon>Aspergillus</taxon>
        <taxon>Aspergillus subgen. Circumdati</taxon>
    </lineage>
</organism>